<dbReference type="EMBL" id="LRGB01000311">
    <property type="protein sequence ID" value="KZS19901.1"/>
    <property type="molecule type" value="Genomic_DNA"/>
</dbReference>
<evidence type="ECO:0000256" key="14">
    <source>
        <dbReference type="ARBA" id="ARBA00023098"/>
    </source>
</evidence>
<reference evidence="18 19" key="1">
    <citation type="submission" date="2016-03" db="EMBL/GenBank/DDBJ databases">
        <title>EvidentialGene: Evidence-directed Construction of Genes on Genomes.</title>
        <authorList>
            <person name="Gilbert D.G."/>
            <person name="Choi J.-H."/>
            <person name="Mockaitis K."/>
            <person name="Colbourne J."/>
            <person name="Pfrender M."/>
        </authorList>
    </citation>
    <scope>NUCLEOTIDE SEQUENCE [LARGE SCALE GENOMIC DNA]</scope>
    <source>
        <strain evidence="18 19">Xinb3</strain>
        <tissue evidence="18">Complete organism</tissue>
    </source>
</reference>
<name>A0A0P5ER12_9CRUS</name>
<evidence type="ECO:0000256" key="10">
    <source>
        <dbReference type="ARBA" id="ARBA00022778"/>
    </source>
</evidence>
<keyword evidence="12" id="KW-0752">Steroid biosynthesis</keyword>
<evidence type="ECO:0000313" key="19">
    <source>
        <dbReference type="Proteomes" id="UP000076858"/>
    </source>
</evidence>
<keyword evidence="16" id="KW-0753">Steroid metabolism</keyword>
<dbReference type="EC" id="2.7.4.2" evidence="3"/>
<dbReference type="PANTHER" id="PTHR13101">
    <property type="entry name" value="PHOSPHOMEVALONATE KINASE"/>
    <property type="match status" value="1"/>
</dbReference>
<evidence type="ECO:0000256" key="5">
    <source>
        <dbReference type="ARBA" id="ARBA00022516"/>
    </source>
</evidence>
<dbReference type="GO" id="GO:0005829">
    <property type="term" value="C:cytosol"/>
    <property type="evidence" value="ECO:0007669"/>
    <property type="project" value="UniProtKB-SubCell"/>
</dbReference>
<evidence type="ECO:0000256" key="1">
    <source>
        <dbReference type="ARBA" id="ARBA00004514"/>
    </source>
</evidence>
<dbReference type="GO" id="GO:0005524">
    <property type="term" value="F:ATP binding"/>
    <property type="evidence" value="ECO:0007669"/>
    <property type="project" value="UniProtKB-KW"/>
</dbReference>
<keyword evidence="4" id="KW-0963">Cytoplasm</keyword>
<keyword evidence="11" id="KW-0067">ATP-binding</keyword>
<accession>A0A0P5ER12</accession>
<comment type="subcellular location">
    <subcellularLocation>
        <location evidence="1">Cytoplasm</location>
        <location evidence="1">Cytosol</location>
    </subcellularLocation>
</comment>
<comment type="pathway">
    <text evidence="2">Isoprenoid biosynthesis; isopentenyl diphosphate biosynthesis via mevalonate pathway; isopentenyl diphosphate from (R)-mevalonate: step 2/3.</text>
</comment>
<dbReference type="GO" id="GO:0006695">
    <property type="term" value="P:cholesterol biosynthetic process"/>
    <property type="evidence" value="ECO:0007669"/>
    <property type="project" value="UniProtKB-KW"/>
</dbReference>
<protein>
    <recommendedName>
        <fullName evidence="17">Phosphomevalonate kinase</fullName>
        <ecNumber evidence="3">2.7.4.2</ecNumber>
    </recommendedName>
</protein>
<keyword evidence="5" id="KW-0444">Lipid biosynthesis</keyword>
<keyword evidence="15" id="KW-1207">Sterol metabolism</keyword>
<evidence type="ECO:0000256" key="15">
    <source>
        <dbReference type="ARBA" id="ARBA00023166"/>
    </source>
</evidence>
<dbReference type="UniPathway" id="UPA00057">
    <property type="reaction ID" value="UER00099"/>
</dbReference>
<dbReference type="GO" id="GO:0019287">
    <property type="term" value="P:isopentenyl diphosphate biosynthetic process, mevalonate pathway"/>
    <property type="evidence" value="ECO:0007669"/>
    <property type="project" value="UniProtKB-UniPathway"/>
</dbReference>
<dbReference type="InterPro" id="IPR027417">
    <property type="entry name" value="P-loop_NTPase"/>
</dbReference>
<keyword evidence="8" id="KW-0547">Nucleotide-binding</keyword>
<dbReference type="Proteomes" id="UP000076858">
    <property type="component" value="Unassembled WGS sequence"/>
</dbReference>
<evidence type="ECO:0000256" key="12">
    <source>
        <dbReference type="ARBA" id="ARBA00022955"/>
    </source>
</evidence>
<dbReference type="OrthoDB" id="2401875at2759"/>
<evidence type="ECO:0000256" key="8">
    <source>
        <dbReference type="ARBA" id="ARBA00022741"/>
    </source>
</evidence>
<sequence length="190" mass="21983">MTSNPKRIICLSGKRKSGKDYIAELLHATLVKSVIIRISAPIKQHWSESKGLDMDQLMSDGAYKEKYRAEMIVWGEEKRAQDPNFFCRSAIQMFNGNDFPIWIVSDLRRETDLKFFRNQYSECVTCVRISASTEARVKRGFFYSAVIDDSESENGLDHIQDWDLYIENDGDPLLLKRQLGRLIKICEESC</sequence>
<keyword evidence="14" id="KW-0443">Lipid metabolism</keyword>
<comment type="caution">
    <text evidence="18">The sequence shown here is derived from an EMBL/GenBank/DDBJ whole genome shotgun (WGS) entry which is preliminary data.</text>
</comment>
<dbReference type="InterPro" id="IPR005919">
    <property type="entry name" value="Pmev_kin_anim"/>
</dbReference>
<keyword evidence="9 18" id="KW-0418">Kinase</keyword>
<dbReference type="FunFam" id="3.40.50.300:FF:001026">
    <property type="entry name" value="Phosphomevalonate kinase"/>
    <property type="match status" value="1"/>
</dbReference>
<dbReference type="Gene3D" id="3.40.50.300">
    <property type="entry name" value="P-loop containing nucleotide triphosphate hydrolases"/>
    <property type="match status" value="1"/>
</dbReference>
<evidence type="ECO:0000256" key="16">
    <source>
        <dbReference type="ARBA" id="ARBA00023221"/>
    </source>
</evidence>
<keyword evidence="6" id="KW-0153">Cholesterol metabolism</keyword>
<keyword evidence="19" id="KW-1185">Reference proteome</keyword>
<evidence type="ECO:0000256" key="6">
    <source>
        <dbReference type="ARBA" id="ARBA00022548"/>
    </source>
</evidence>
<evidence type="ECO:0000256" key="13">
    <source>
        <dbReference type="ARBA" id="ARBA00023011"/>
    </source>
</evidence>
<evidence type="ECO:0000256" key="7">
    <source>
        <dbReference type="ARBA" id="ARBA00022679"/>
    </source>
</evidence>
<keyword evidence="10" id="KW-0152">Cholesterol biosynthesis</keyword>
<gene>
    <name evidence="18" type="ORF">APZ42_013701</name>
</gene>
<keyword evidence="7" id="KW-0808">Transferase</keyword>
<evidence type="ECO:0000256" key="17">
    <source>
        <dbReference type="ARBA" id="ARBA00034549"/>
    </source>
</evidence>
<evidence type="ECO:0000256" key="9">
    <source>
        <dbReference type="ARBA" id="ARBA00022777"/>
    </source>
</evidence>
<dbReference type="AlphaFoldDB" id="A0A0P5ER12"/>
<evidence type="ECO:0000256" key="3">
    <source>
        <dbReference type="ARBA" id="ARBA00012958"/>
    </source>
</evidence>
<dbReference type="PIRSF" id="PIRSF036639">
    <property type="entry name" value="PMK_anim"/>
    <property type="match status" value="1"/>
</dbReference>
<proteinExistence type="predicted"/>
<dbReference type="STRING" id="35525.A0A0P5ER12"/>
<dbReference type="PANTHER" id="PTHR13101:SF1">
    <property type="entry name" value="PHOSPHOMEVALONATE KINASE"/>
    <property type="match status" value="1"/>
</dbReference>
<evidence type="ECO:0000313" key="18">
    <source>
        <dbReference type="EMBL" id="KZS19901.1"/>
    </source>
</evidence>
<organism evidence="18 19">
    <name type="scientific">Daphnia magna</name>
    <dbReference type="NCBI Taxonomy" id="35525"/>
    <lineage>
        <taxon>Eukaryota</taxon>
        <taxon>Metazoa</taxon>
        <taxon>Ecdysozoa</taxon>
        <taxon>Arthropoda</taxon>
        <taxon>Crustacea</taxon>
        <taxon>Branchiopoda</taxon>
        <taxon>Diplostraca</taxon>
        <taxon>Cladocera</taxon>
        <taxon>Anomopoda</taxon>
        <taxon>Daphniidae</taxon>
        <taxon>Daphnia</taxon>
    </lineage>
</organism>
<keyword evidence="13" id="KW-0756">Sterol biosynthesis</keyword>
<evidence type="ECO:0000256" key="11">
    <source>
        <dbReference type="ARBA" id="ARBA00022840"/>
    </source>
</evidence>
<dbReference type="Pfam" id="PF04275">
    <property type="entry name" value="P-mevalo_kinase"/>
    <property type="match status" value="1"/>
</dbReference>
<evidence type="ECO:0000256" key="4">
    <source>
        <dbReference type="ARBA" id="ARBA00022490"/>
    </source>
</evidence>
<evidence type="ECO:0000256" key="2">
    <source>
        <dbReference type="ARBA" id="ARBA00005017"/>
    </source>
</evidence>
<dbReference type="GO" id="GO:0004631">
    <property type="term" value="F:phosphomevalonate kinase activity"/>
    <property type="evidence" value="ECO:0007669"/>
    <property type="project" value="UniProtKB-EC"/>
</dbReference>